<evidence type="ECO:0000256" key="2">
    <source>
        <dbReference type="RuleBase" id="RU003876"/>
    </source>
</evidence>
<dbReference type="InterPro" id="IPR037231">
    <property type="entry name" value="NAP-like_sf"/>
</dbReference>
<dbReference type="SUPFAM" id="SSF143113">
    <property type="entry name" value="NAP-like"/>
    <property type="match status" value="1"/>
</dbReference>
<evidence type="ECO:0000313" key="5">
    <source>
        <dbReference type="Proteomes" id="UP001281761"/>
    </source>
</evidence>
<protein>
    <recommendedName>
        <fullName evidence="6">Nucleosome assembly protein</fullName>
    </recommendedName>
</protein>
<evidence type="ECO:0000313" key="4">
    <source>
        <dbReference type="EMBL" id="KAK2950019.1"/>
    </source>
</evidence>
<dbReference type="InterPro" id="IPR002164">
    <property type="entry name" value="NAP_family"/>
</dbReference>
<dbReference type="EMBL" id="JARBJD010000144">
    <property type="protein sequence ID" value="KAK2950019.1"/>
    <property type="molecule type" value="Genomic_DNA"/>
</dbReference>
<dbReference type="Proteomes" id="UP001281761">
    <property type="component" value="Unassembled WGS sequence"/>
</dbReference>
<dbReference type="Gene3D" id="3.30.1120.90">
    <property type="entry name" value="Nucleosome assembly protein"/>
    <property type="match status" value="1"/>
</dbReference>
<comment type="caution">
    <text evidence="4">The sequence shown here is derived from an EMBL/GenBank/DDBJ whole genome shotgun (WGS) entry which is preliminary data.</text>
</comment>
<evidence type="ECO:0000256" key="3">
    <source>
        <dbReference type="SAM" id="MobiDB-lite"/>
    </source>
</evidence>
<gene>
    <name evidence="4" type="ORF">BLNAU_15054</name>
</gene>
<name>A0ABQ9XGN0_9EUKA</name>
<evidence type="ECO:0000256" key="1">
    <source>
        <dbReference type="ARBA" id="ARBA00009947"/>
    </source>
</evidence>
<feature type="compositionally biased region" description="Acidic residues" evidence="3">
    <location>
        <begin position="202"/>
        <end position="221"/>
    </location>
</feature>
<dbReference type="PANTHER" id="PTHR11875">
    <property type="entry name" value="TESTIS-SPECIFIC Y-ENCODED PROTEIN"/>
    <property type="match status" value="1"/>
</dbReference>
<organism evidence="4 5">
    <name type="scientific">Blattamonas nauphoetae</name>
    <dbReference type="NCBI Taxonomy" id="2049346"/>
    <lineage>
        <taxon>Eukaryota</taxon>
        <taxon>Metamonada</taxon>
        <taxon>Preaxostyla</taxon>
        <taxon>Oxymonadida</taxon>
        <taxon>Blattamonas</taxon>
    </lineage>
</organism>
<keyword evidence="5" id="KW-1185">Reference proteome</keyword>
<sequence>MHTSVQKSKRSHPIEFHFAIEENLLDQYQTFQKELQKQKAQALDQVYVTEAQTFKLSQDLFEKRSTILRSLPAFWSHLLLKHHELSAYFQDELSVVALSFLRDITVTYADTEDIPFTMTLIFDENDYFSNQSLSCTVSRENGEAVFTEKSSIEWKSHYGLDDDKPSFFHLWSPEVTSASLIETIRKDIYVDPFVAFAQQDDPFSDDDSEQIEEMESDESDD</sequence>
<evidence type="ECO:0008006" key="6">
    <source>
        <dbReference type="Google" id="ProtNLM"/>
    </source>
</evidence>
<feature type="region of interest" description="Disordered" evidence="3">
    <location>
        <begin position="199"/>
        <end position="221"/>
    </location>
</feature>
<proteinExistence type="inferred from homology"/>
<accession>A0ABQ9XGN0</accession>
<reference evidence="4 5" key="1">
    <citation type="journal article" date="2022" name="bioRxiv">
        <title>Genomics of Preaxostyla Flagellates Illuminates Evolutionary Transitions and the Path Towards Mitochondrial Loss.</title>
        <authorList>
            <person name="Novak L.V.F."/>
            <person name="Treitli S.C."/>
            <person name="Pyrih J."/>
            <person name="Halakuc P."/>
            <person name="Pipaliya S.V."/>
            <person name="Vacek V."/>
            <person name="Brzon O."/>
            <person name="Soukal P."/>
            <person name="Eme L."/>
            <person name="Dacks J.B."/>
            <person name="Karnkowska A."/>
            <person name="Elias M."/>
            <person name="Hampl V."/>
        </authorList>
    </citation>
    <scope>NUCLEOTIDE SEQUENCE [LARGE SCALE GENOMIC DNA]</scope>
    <source>
        <strain evidence="4">NAU3</strain>
        <tissue evidence="4">Gut</tissue>
    </source>
</reference>
<dbReference type="Pfam" id="PF00956">
    <property type="entry name" value="NAP"/>
    <property type="match status" value="1"/>
</dbReference>
<comment type="similarity">
    <text evidence="1 2">Belongs to the nucleosome assembly protein (NAP) family.</text>
</comment>